<feature type="region of interest" description="Disordered" evidence="1">
    <location>
        <begin position="18"/>
        <end position="114"/>
    </location>
</feature>
<feature type="compositionally biased region" description="Low complexity" evidence="1">
    <location>
        <begin position="37"/>
        <end position="72"/>
    </location>
</feature>
<evidence type="ECO:0000313" key="4">
    <source>
        <dbReference type="Proteomes" id="UP001176521"/>
    </source>
</evidence>
<gene>
    <name evidence="3" type="ORF">OC842_007986</name>
</gene>
<feature type="non-terminal residue" evidence="3">
    <location>
        <position position="114"/>
    </location>
</feature>
<sequence length="114" mass="11277">MKRWQIWISSGIFVLATTQEPDPVDPEGGADAGPGAGVAAANGAGPTAGAGPSAKGKASQQSQAARGSQQAAVHSNDSQPMRSTAGSGSLPPPEALLRKSQGAGSKRDQSRADG</sequence>
<evidence type="ECO:0000256" key="2">
    <source>
        <dbReference type="SAM" id="SignalP"/>
    </source>
</evidence>
<evidence type="ECO:0000313" key="3">
    <source>
        <dbReference type="EMBL" id="KAK0517825.1"/>
    </source>
</evidence>
<reference evidence="3" key="1">
    <citation type="journal article" date="2023" name="PhytoFront">
        <title>Draft Genome Resources of Seven Strains of Tilletia horrida, Causal Agent of Kernel Smut of Rice.</title>
        <authorList>
            <person name="Khanal S."/>
            <person name="Antony Babu S."/>
            <person name="Zhou X.G."/>
        </authorList>
    </citation>
    <scope>NUCLEOTIDE SEQUENCE</scope>
    <source>
        <strain evidence="3">TX3</strain>
    </source>
</reference>
<dbReference type="Proteomes" id="UP001176521">
    <property type="component" value="Unassembled WGS sequence"/>
</dbReference>
<dbReference type="EMBL" id="JAPDMQ010001589">
    <property type="protein sequence ID" value="KAK0517825.1"/>
    <property type="molecule type" value="Genomic_DNA"/>
</dbReference>
<keyword evidence="4" id="KW-1185">Reference proteome</keyword>
<feature type="chain" id="PRO_5042874872" evidence="2">
    <location>
        <begin position="19"/>
        <end position="114"/>
    </location>
</feature>
<name>A0AAN6JG80_9BASI</name>
<evidence type="ECO:0000256" key="1">
    <source>
        <dbReference type="SAM" id="MobiDB-lite"/>
    </source>
</evidence>
<protein>
    <submittedName>
        <fullName evidence="3">Uncharacterized protein</fullName>
    </submittedName>
</protein>
<feature type="compositionally biased region" description="Polar residues" evidence="1">
    <location>
        <begin position="73"/>
        <end position="87"/>
    </location>
</feature>
<dbReference type="AlphaFoldDB" id="A0AAN6JG80"/>
<comment type="caution">
    <text evidence="3">The sequence shown here is derived from an EMBL/GenBank/DDBJ whole genome shotgun (WGS) entry which is preliminary data.</text>
</comment>
<keyword evidence="2" id="KW-0732">Signal</keyword>
<feature type="signal peptide" evidence="2">
    <location>
        <begin position="1"/>
        <end position="18"/>
    </location>
</feature>
<organism evidence="3 4">
    <name type="scientific">Tilletia horrida</name>
    <dbReference type="NCBI Taxonomy" id="155126"/>
    <lineage>
        <taxon>Eukaryota</taxon>
        <taxon>Fungi</taxon>
        <taxon>Dikarya</taxon>
        <taxon>Basidiomycota</taxon>
        <taxon>Ustilaginomycotina</taxon>
        <taxon>Exobasidiomycetes</taxon>
        <taxon>Tilletiales</taxon>
        <taxon>Tilletiaceae</taxon>
        <taxon>Tilletia</taxon>
    </lineage>
</organism>
<proteinExistence type="predicted"/>
<accession>A0AAN6JG80</accession>
<feature type="compositionally biased region" description="Basic and acidic residues" evidence="1">
    <location>
        <begin position="105"/>
        <end position="114"/>
    </location>
</feature>